<accession>A0A4U1INL3</accession>
<keyword evidence="4" id="KW-1185">Reference proteome</keyword>
<evidence type="ECO:0000256" key="2">
    <source>
        <dbReference type="SAM" id="MobiDB-lite"/>
    </source>
</evidence>
<evidence type="ECO:0000313" key="3">
    <source>
        <dbReference type="EMBL" id="TKC95705.1"/>
    </source>
</evidence>
<dbReference type="RefSeq" id="WP_136935683.1">
    <property type="nucleotide sequence ID" value="NZ_SSMQ01000096.1"/>
</dbReference>
<dbReference type="Proteomes" id="UP000309215">
    <property type="component" value="Unassembled WGS sequence"/>
</dbReference>
<evidence type="ECO:0000256" key="1">
    <source>
        <dbReference type="SAM" id="Coils"/>
    </source>
</evidence>
<sequence>MVEDYRRAEVKYVARMGDSASGVLEINRRIAEWILWAAQRRHPPFEVCREAWNDLVRVGFTDIERECTMTGFYADCCAYDEKPEVGLAVLERLLAEIERRLEERRSTQSPTEFYEEELEKLGDLRDELEAQRRGHISPGRITRRMDEAYQPTPEEEKVDKLDDAFWEARRPIFKTFARSPDRSFADVAADYRRVEADIVARAGEGEAYKAFVLEVRQRIAEDILSAAHRLKQPFEVCREAWNELVRLSFRRIWEQCKMTRMYAESCGDNQKPEEGLAVLEPLLAELERRLEAELARRSEARAKGEAPTKEESPPRYYREELKSLGELRDKLEAQRKGP</sequence>
<evidence type="ECO:0000313" key="4">
    <source>
        <dbReference type="Proteomes" id="UP000309215"/>
    </source>
</evidence>
<feature type="coiled-coil region" evidence="1">
    <location>
        <begin position="87"/>
        <end position="134"/>
    </location>
</feature>
<dbReference type="OrthoDB" id="5521411at2"/>
<dbReference type="AlphaFoldDB" id="A0A4U1INL3"/>
<dbReference type="EMBL" id="SSMQ01000096">
    <property type="protein sequence ID" value="TKC95705.1"/>
    <property type="molecule type" value="Genomic_DNA"/>
</dbReference>
<comment type="caution">
    <text evidence="3">The sequence shown here is derived from an EMBL/GenBank/DDBJ whole genome shotgun (WGS) entry which is preliminary data.</text>
</comment>
<protein>
    <submittedName>
        <fullName evidence="3">Uncharacterized protein</fullName>
    </submittedName>
</protein>
<reference evidence="3 4" key="1">
    <citation type="submission" date="2019-04" db="EMBL/GenBank/DDBJ databases">
        <authorList>
            <person name="Li Y."/>
            <person name="Wang J."/>
        </authorList>
    </citation>
    <scope>NUCLEOTIDE SEQUENCE [LARGE SCALE GENOMIC DNA]</scope>
    <source>
        <strain evidence="3 4">DSM 14668</strain>
    </source>
</reference>
<name>A0A4U1INL3_9BACT</name>
<feature type="region of interest" description="Disordered" evidence="2">
    <location>
        <begin position="297"/>
        <end position="338"/>
    </location>
</feature>
<organism evidence="3 4">
    <name type="scientific">Polyangium fumosum</name>
    <dbReference type="NCBI Taxonomy" id="889272"/>
    <lineage>
        <taxon>Bacteria</taxon>
        <taxon>Pseudomonadati</taxon>
        <taxon>Myxococcota</taxon>
        <taxon>Polyangia</taxon>
        <taxon>Polyangiales</taxon>
        <taxon>Polyangiaceae</taxon>
        <taxon>Polyangium</taxon>
    </lineage>
</organism>
<gene>
    <name evidence="3" type="ORF">E8A74_46790</name>
</gene>
<proteinExistence type="predicted"/>
<keyword evidence="1" id="KW-0175">Coiled coil</keyword>